<evidence type="ECO:0000313" key="7">
    <source>
        <dbReference type="Proteomes" id="UP000294335"/>
    </source>
</evidence>
<evidence type="ECO:0000256" key="4">
    <source>
        <dbReference type="ARBA" id="ARBA00023136"/>
    </source>
</evidence>
<dbReference type="AlphaFoldDB" id="A0AAQ1P6L4"/>
<name>A0AAQ1P6L4_9PSED</name>
<evidence type="ECO:0000313" key="6">
    <source>
        <dbReference type="EMBL" id="SPO60742.1"/>
    </source>
</evidence>
<keyword evidence="7" id="KW-1185">Reference proteome</keyword>
<keyword evidence="3 5" id="KW-1133">Transmembrane helix</keyword>
<protein>
    <submittedName>
        <fullName evidence="6">Molybdenum transport system permease protein ModB</fullName>
    </submittedName>
</protein>
<evidence type="ECO:0000256" key="3">
    <source>
        <dbReference type="ARBA" id="ARBA00022989"/>
    </source>
</evidence>
<dbReference type="Gene3D" id="1.10.3720.10">
    <property type="entry name" value="MetI-like"/>
    <property type="match status" value="1"/>
</dbReference>
<dbReference type="SUPFAM" id="SSF161098">
    <property type="entry name" value="MetI-like"/>
    <property type="match status" value="1"/>
</dbReference>
<comment type="subcellular location">
    <subcellularLocation>
        <location evidence="1">Membrane</location>
        <topology evidence="1">Multi-pass membrane protein</topology>
    </subcellularLocation>
</comment>
<feature type="non-terminal residue" evidence="6">
    <location>
        <position position="56"/>
    </location>
</feature>
<evidence type="ECO:0000256" key="5">
    <source>
        <dbReference type="SAM" id="Phobius"/>
    </source>
</evidence>
<dbReference type="GO" id="GO:0016020">
    <property type="term" value="C:membrane"/>
    <property type="evidence" value="ECO:0007669"/>
    <property type="project" value="UniProtKB-SubCell"/>
</dbReference>
<evidence type="ECO:0000256" key="2">
    <source>
        <dbReference type="ARBA" id="ARBA00022692"/>
    </source>
</evidence>
<dbReference type="InterPro" id="IPR035906">
    <property type="entry name" value="MetI-like_sf"/>
</dbReference>
<keyword evidence="2 5" id="KW-0812">Transmembrane</keyword>
<comment type="caution">
    <text evidence="6">The sequence shown here is derived from an EMBL/GenBank/DDBJ whole genome shotgun (WGS) entry which is preliminary data.</text>
</comment>
<sequence>MPLDASDLGAIWLTVKLASLTTLILLIVGTPIAWWLARTRSWLRGPVGAVVALPLV</sequence>
<gene>
    <name evidence="6" type="ORF">JV551A3_V1_2566</name>
</gene>
<organism evidence="6 7">
    <name type="scientific">Pseudomonas inefficax</name>
    <dbReference type="NCBI Taxonomy" id="2078786"/>
    <lineage>
        <taxon>Bacteria</taxon>
        <taxon>Pseudomonadati</taxon>
        <taxon>Pseudomonadota</taxon>
        <taxon>Gammaproteobacteria</taxon>
        <taxon>Pseudomonadales</taxon>
        <taxon>Pseudomonadaceae</taxon>
        <taxon>Pseudomonas</taxon>
    </lineage>
</organism>
<reference evidence="6 7" key="1">
    <citation type="submission" date="2018-02" db="EMBL/GenBank/DDBJ databases">
        <authorList>
            <person name="Dubost A."/>
        </authorList>
    </citation>
    <scope>NUCLEOTIDE SEQUENCE [LARGE SCALE GENOMIC DNA]</scope>
    <source>
        <strain evidence="7">JV551A3</strain>
    </source>
</reference>
<proteinExistence type="predicted"/>
<keyword evidence="4 5" id="KW-0472">Membrane</keyword>
<accession>A0AAQ1P6L4</accession>
<feature type="transmembrane region" description="Helical" evidence="5">
    <location>
        <begin position="12"/>
        <end position="36"/>
    </location>
</feature>
<dbReference type="Proteomes" id="UP000294335">
    <property type="component" value="Unassembled WGS sequence"/>
</dbReference>
<dbReference type="EMBL" id="OPYN01000102">
    <property type="protein sequence ID" value="SPO60742.1"/>
    <property type="molecule type" value="Genomic_DNA"/>
</dbReference>
<evidence type="ECO:0000256" key="1">
    <source>
        <dbReference type="ARBA" id="ARBA00004141"/>
    </source>
</evidence>